<evidence type="ECO:0000313" key="2">
    <source>
        <dbReference type="EMBL" id="KOO32999.1"/>
    </source>
</evidence>
<gene>
    <name evidence="2" type="ORF">Ctob_015552</name>
</gene>
<dbReference type="InterPro" id="IPR034556">
    <property type="entry name" value="tRNA_wybutosine-synthase"/>
</dbReference>
<dbReference type="PANTHER" id="PTHR13930">
    <property type="entry name" value="S-ADENOSYL-L-METHIONINE-DEPENDENT TRNA 4-DEMETHYLWYOSINE SYNTHASE"/>
    <property type="match status" value="1"/>
</dbReference>
<dbReference type="OrthoDB" id="271553at2759"/>
<dbReference type="Proteomes" id="UP000037460">
    <property type="component" value="Unassembled WGS sequence"/>
</dbReference>
<reference evidence="3" key="1">
    <citation type="journal article" date="2015" name="PLoS Genet.">
        <title>Genome Sequence and Transcriptome Analyses of Chrysochromulina tobin: Metabolic Tools for Enhanced Algal Fitness in the Prominent Order Prymnesiales (Haptophyceae).</title>
        <authorList>
            <person name="Hovde B.T."/>
            <person name="Deodato C.R."/>
            <person name="Hunsperger H.M."/>
            <person name="Ryken S.A."/>
            <person name="Yost W."/>
            <person name="Jha R.K."/>
            <person name="Patterson J."/>
            <person name="Monnat R.J. Jr."/>
            <person name="Barlow S.B."/>
            <person name="Starkenburg S.R."/>
            <person name="Cattolico R.A."/>
        </authorList>
    </citation>
    <scope>NUCLEOTIDE SEQUENCE</scope>
    <source>
        <strain evidence="3">CCMP291</strain>
    </source>
</reference>
<feature type="region of interest" description="Disordered" evidence="1">
    <location>
        <begin position="1"/>
        <end position="53"/>
    </location>
</feature>
<comment type="caution">
    <text evidence="2">The sequence shown here is derived from an EMBL/GenBank/DDBJ whole genome shotgun (WGS) entry which is preliminary data.</text>
</comment>
<sequence>MDETDDEDAEEHGDKDGGYGSEGGEIVDVEDLGTHLQRTSGGAIDESAPAERKPMVTNAQFPEQMETLRPCTQLYISVDAPTATELKAVDRPLFADFWERFLKCVDLLREKQQRTVFRLTLVNGWNTEQLDECVWLPDDR</sequence>
<dbReference type="Gene3D" id="3.20.20.70">
    <property type="entry name" value="Aldolase class I"/>
    <property type="match status" value="1"/>
</dbReference>
<evidence type="ECO:0000256" key="1">
    <source>
        <dbReference type="SAM" id="MobiDB-lite"/>
    </source>
</evidence>
<protein>
    <submittedName>
        <fullName evidence="2">tRNA wybutosine-synthesizing protein 1-like protein</fullName>
    </submittedName>
</protein>
<evidence type="ECO:0000313" key="3">
    <source>
        <dbReference type="Proteomes" id="UP000037460"/>
    </source>
</evidence>
<dbReference type="EMBL" id="JWZX01001627">
    <property type="protein sequence ID" value="KOO32999.1"/>
    <property type="molecule type" value="Genomic_DNA"/>
</dbReference>
<dbReference type="GO" id="GO:0051539">
    <property type="term" value="F:4 iron, 4 sulfur cluster binding"/>
    <property type="evidence" value="ECO:0007669"/>
    <property type="project" value="InterPro"/>
</dbReference>
<accession>A0A0M0K2H0</accession>
<keyword evidence="3" id="KW-1185">Reference proteome</keyword>
<dbReference type="PANTHER" id="PTHR13930:SF0">
    <property type="entry name" value="S-ADENOSYL-L-METHIONINE-DEPENDENT TRNA 4-DEMETHYLWYOSINE SYNTHASE TYW1-RELATED"/>
    <property type="match status" value="1"/>
</dbReference>
<dbReference type="InterPro" id="IPR013785">
    <property type="entry name" value="Aldolase_TIM"/>
</dbReference>
<dbReference type="GO" id="GO:0031591">
    <property type="term" value="P:wybutosine biosynthetic process"/>
    <property type="evidence" value="ECO:0007669"/>
    <property type="project" value="TreeGrafter"/>
</dbReference>
<name>A0A0M0K2H0_9EUKA</name>
<feature type="compositionally biased region" description="Acidic residues" evidence="1">
    <location>
        <begin position="1"/>
        <end position="11"/>
    </location>
</feature>
<proteinExistence type="predicted"/>
<organism evidence="2 3">
    <name type="scientific">Chrysochromulina tobinii</name>
    <dbReference type="NCBI Taxonomy" id="1460289"/>
    <lineage>
        <taxon>Eukaryota</taxon>
        <taxon>Haptista</taxon>
        <taxon>Haptophyta</taxon>
        <taxon>Prymnesiophyceae</taxon>
        <taxon>Prymnesiales</taxon>
        <taxon>Chrysochromulinaceae</taxon>
        <taxon>Chrysochromulina</taxon>
    </lineage>
</organism>
<dbReference type="AlphaFoldDB" id="A0A0M0K2H0"/>